<proteinExistence type="inferred from homology"/>
<evidence type="ECO:0000313" key="3">
    <source>
        <dbReference type="Proteomes" id="UP000436483"/>
    </source>
</evidence>
<organism evidence="2 3">
    <name type="scientific">Microvirga makkahensis</name>
    <dbReference type="NCBI Taxonomy" id="1128670"/>
    <lineage>
        <taxon>Bacteria</taxon>
        <taxon>Pseudomonadati</taxon>
        <taxon>Pseudomonadota</taxon>
        <taxon>Alphaproteobacteria</taxon>
        <taxon>Hyphomicrobiales</taxon>
        <taxon>Methylobacteriaceae</taxon>
        <taxon>Microvirga</taxon>
    </lineage>
</organism>
<gene>
    <name evidence="2" type="ORF">GR328_22370</name>
</gene>
<dbReference type="InterPro" id="IPR003735">
    <property type="entry name" value="Metal_Tscrpt_repr"/>
</dbReference>
<dbReference type="PANTHER" id="PTHR33677">
    <property type="entry name" value="TRANSCRIPTIONAL REPRESSOR FRMR-RELATED"/>
    <property type="match status" value="1"/>
</dbReference>
<dbReference type="GO" id="GO:0046872">
    <property type="term" value="F:metal ion binding"/>
    <property type="evidence" value="ECO:0007669"/>
    <property type="project" value="InterPro"/>
</dbReference>
<accession>A0A7X3SR20</accession>
<sequence length="103" mass="11671">MSGPEESHGGVAVDHRRQLPRLRRIEGQVRGLQQMIEGSRYCGDVVNQINAAVAALRRVQVDMLRDHLKACVEASLSADLPEDERQRLAREVMRLMDVLRRNA</sequence>
<protein>
    <submittedName>
        <fullName evidence="2">Metal-sensing transcriptional repressor</fullName>
    </submittedName>
</protein>
<dbReference type="InterPro" id="IPR038390">
    <property type="entry name" value="Metal_Tscrpt_repr_sf"/>
</dbReference>
<reference evidence="2 3" key="1">
    <citation type="submission" date="2019-12" db="EMBL/GenBank/DDBJ databases">
        <authorList>
            <person name="Yuan C.-G."/>
        </authorList>
    </citation>
    <scope>NUCLEOTIDE SEQUENCE [LARGE SCALE GENOMIC DNA]</scope>
    <source>
        <strain evidence="2 3">KCTC 23863</strain>
    </source>
</reference>
<evidence type="ECO:0000256" key="1">
    <source>
        <dbReference type="ARBA" id="ARBA00005260"/>
    </source>
</evidence>
<dbReference type="CDD" id="cd10148">
    <property type="entry name" value="CsoR-like_DUF156"/>
    <property type="match status" value="1"/>
</dbReference>
<keyword evidence="3" id="KW-1185">Reference proteome</keyword>
<dbReference type="Gene3D" id="1.20.58.1000">
    <property type="entry name" value="Metal-sensitive repressor, helix protomer"/>
    <property type="match status" value="1"/>
</dbReference>
<dbReference type="RefSeq" id="WP_160887782.1">
    <property type="nucleotide sequence ID" value="NZ_WURB01000027.1"/>
</dbReference>
<dbReference type="Pfam" id="PF02583">
    <property type="entry name" value="Trns_repr_metal"/>
    <property type="match status" value="1"/>
</dbReference>
<comment type="similarity">
    <text evidence="1">Belongs to the FrmR/RcnR family.</text>
</comment>
<dbReference type="GO" id="GO:0045892">
    <property type="term" value="P:negative regulation of DNA-templated transcription"/>
    <property type="evidence" value="ECO:0007669"/>
    <property type="project" value="UniProtKB-ARBA"/>
</dbReference>
<dbReference type="GO" id="GO:0003677">
    <property type="term" value="F:DNA binding"/>
    <property type="evidence" value="ECO:0007669"/>
    <property type="project" value="InterPro"/>
</dbReference>
<reference evidence="2 3" key="2">
    <citation type="submission" date="2020-01" db="EMBL/GenBank/DDBJ databases">
        <title>Microvirga sp. nov., an arsenate reduction bacterium isolated from Tibet hotspring sediments.</title>
        <authorList>
            <person name="Xian W.-D."/>
            <person name="Li W.-J."/>
        </authorList>
    </citation>
    <scope>NUCLEOTIDE SEQUENCE [LARGE SCALE GENOMIC DNA]</scope>
    <source>
        <strain evidence="2 3">KCTC 23863</strain>
    </source>
</reference>
<comment type="caution">
    <text evidence="2">The sequence shown here is derived from an EMBL/GenBank/DDBJ whole genome shotgun (WGS) entry which is preliminary data.</text>
</comment>
<name>A0A7X3SR20_9HYPH</name>
<dbReference type="EMBL" id="WURB01000027">
    <property type="protein sequence ID" value="MXQ14151.1"/>
    <property type="molecule type" value="Genomic_DNA"/>
</dbReference>
<evidence type="ECO:0000313" key="2">
    <source>
        <dbReference type="EMBL" id="MXQ14151.1"/>
    </source>
</evidence>
<dbReference type="AlphaFoldDB" id="A0A7X3SR20"/>
<dbReference type="Proteomes" id="UP000436483">
    <property type="component" value="Unassembled WGS sequence"/>
</dbReference>
<dbReference type="OrthoDB" id="9811244at2"/>